<reference evidence="1" key="2">
    <citation type="submission" date="2025-09" db="UniProtKB">
        <authorList>
            <consortium name="EnsemblPlants"/>
        </authorList>
    </citation>
    <scope>IDENTIFICATION</scope>
</reference>
<dbReference type="Proteomes" id="UP001732700">
    <property type="component" value="Chromosome 2C"/>
</dbReference>
<proteinExistence type="predicted"/>
<keyword evidence="2" id="KW-1185">Reference proteome</keyword>
<accession>A0ACD5UVE6</accession>
<evidence type="ECO:0000313" key="1">
    <source>
        <dbReference type="EnsemblPlants" id="AVESA.00010b.r2.2CG0322140.1.CDS.1"/>
    </source>
</evidence>
<organism evidence="1 2">
    <name type="scientific">Avena sativa</name>
    <name type="common">Oat</name>
    <dbReference type="NCBI Taxonomy" id="4498"/>
    <lineage>
        <taxon>Eukaryota</taxon>
        <taxon>Viridiplantae</taxon>
        <taxon>Streptophyta</taxon>
        <taxon>Embryophyta</taxon>
        <taxon>Tracheophyta</taxon>
        <taxon>Spermatophyta</taxon>
        <taxon>Magnoliopsida</taxon>
        <taxon>Liliopsida</taxon>
        <taxon>Poales</taxon>
        <taxon>Poaceae</taxon>
        <taxon>BOP clade</taxon>
        <taxon>Pooideae</taxon>
        <taxon>Poodae</taxon>
        <taxon>Poeae</taxon>
        <taxon>Poeae Chloroplast Group 1 (Aveneae type)</taxon>
        <taxon>Aveninae</taxon>
        <taxon>Avena</taxon>
    </lineage>
</organism>
<reference evidence="1" key="1">
    <citation type="submission" date="2021-05" db="EMBL/GenBank/DDBJ databases">
        <authorList>
            <person name="Scholz U."/>
            <person name="Mascher M."/>
            <person name="Fiebig A."/>
        </authorList>
    </citation>
    <scope>NUCLEOTIDE SEQUENCE [LARGE SCALE GENOMIC DNA]</scope>
</reference>
<protein>
    <submittedName>
        <fullName evidence="1">Uncharacterized protein</fullName>
    </submittedName>
</protein>
<name>A0ACD5UVE6_AVESA</name>
<evidence type="ECO:0000313" key="2">
    <source>
        <dbReference type="Proteomes" id="UP001732700"/>
    </source>
</evidence>
<sequence>MTFASSILSALRSLISHVRVTTADGTSLPVSSRGTLSTSSFSVPDVSHVPSLKMNLFSASQLTDSGCRVILDADSCAFQDRRTQALVGAGPRSIESPGLWELDWLRVPSADTSSASSPASPTVVASVTGSFQQWHHRLGHLCGSCLSSLVRRGLLGSVLGDVSLHSCQGCRLGKQIQLPYPTSVSVSQRPFDLVHSDV</sequence>
<dbReference type="EnsemblPlants" id="AVESA.00010b.r2.2CG0322140.1">
    <property type="protein sequence ID" value="AVESA.00010b.r2.2CG0322140.1.CDS.1"/>
    <property type="gene ID" value="AVESA.00010b.r2.2CG0322140"/>
</dbReference>